<dbReference type="AlphaFoldDB" id="A0A8S9MK21"/>
<dbReference type="Proteomes" id="UP000712281">
    <property type="component" value="Unassembled WGS sequence"/>
</dbReference>
<evidence type="ECO:0000256" key="1">
    <source>
        <dbReference type="SAM" id="MobiDB-lite"/>
    </source>
</evidence>
<sequence length="64" mass="7161">MQASILQGCVSACIKMETIFSIRQYNTANLCYEIWLTLRSFTPNYRPDAPPPPFKCSCSGSGRP</sequence>
<reference evidence="2" key="1">
    <citation type="submission" date="2019-12" db="EMBL/GenBank/DDBJ databases">
        <title>Genome sequencing and annotation of Brassica cretica.</title>
        <authorList>
            <person name="Studholme D.J."/>
            <person name="Sarris P.F."/>
        </authorList>
    </citation>
    <scope>NUCLEOTIDE SEQUENCE</scope>
    <source>
        <strain evidence="2">PFS-001/15</strain>
        <tissue evidence="2">Leaf</tissue>
    </source>
</reference>
<gene>
    <name evidence="2" type="ORF">F2Q68_00038346</name>
</gene>
<evidence type="ECO:0000313" key="3">
    <source>
        <dbReference type="Proteomes" id="UP000712281"/>
    </source>
</evidence>
<comment type="caution">
    <text evidence="2">The sequence shown here is derived from an EMBL/GenBank/DDBJ whole genome shotgun (WGS) entry which is preliminary data.</text>
</comment>
<feature type="region of interest" description="Disordered" evidence="1">
    <location>
        <begin position="45"/>
        <end position="64"/>
    </location>
</feature>
<dbReference type="EMBL" id="QGKW02000007">
    <property type="protein sequence ID" value="KAF2619372.1"/>
    <property type="molecule type" value="Genomic_DNA"/>
</dbReference>
<organism evidence="2 3">
    <name type="scientific">Brassica cretica</name>
    <name type="common">Mustard</name>
    <dbReference type="NCBI Taxonomy" id="69181"/>
    <lineage>
        <taxon>Eukaryota</taxon>
        <taxon>Viridiplantae</taxon>
        <taxon>Streptophyta</taxon>
        <taxon>Embryophyta</taxon>
        <taxon>Tracheophyta</taxon>
        <taxon>Spermatophyta</taxon>
        <taxon>Magnoliopsida</taxon>
        <taxon>eudicotyledons</taxon>
        <taxon>Gunneridae</taxon>
        <taxon>Pentapetalae</taxon>
        <taxon>rosids</taxon>
        <taxon>malvids</taxon>
        <taxon>Brassicales</taxon>
        <taxon>Brassicaceae</taxon>
        <taxon>Brassiceae</taxon>
        <taxon>Brassica</taxon>
    </lineage>
</organism>
<accession>A0A8S9MK21</accession>
<evidence type="ECO:0000313" key="2">
    <source>
        <dbReference type="EMBL" id="KAF2619372.1"/>
    </source>
</evidence>
<protein>
    <submittedName>
        <fullName evidence="2">Uncharacterized protein</fullName>
    </submittedName>
</protein>
<proteinExistence type="predicted"/>
<name>A0A8S9MK21_BRACR</name>